<name>A0ABZ2RPH1_9BACT</name>
<dbReference type="EMBL" id="CP148067">
    <property type="protein sequence ID" value="WXL28921.1"/>
    <property type="molecule type" value="Genomic_DNA"/>
</dbReference>
<dbReference type="NCBIfam" id="NF045996">
    <property type="entry name" value="MAG0920_fam"/>
    <property type="match status" value="1"/>
</dbReference>
<dbReference type="RefSeq" id="WP_338822477.1">
    <property type="nucleotide sequence ID" value="NZ_CP148067.1"/>
</dbReference>
<accession>A0ABZ2RPH1</accession>
<evidence type="ECO:0000313" key="3">
    <source>
        <dbReference type="Proteomes" id="UP001477443"/>
    </source>
</evidence>
<evidence type="ECO:0000256" key="1">
    <source>
        <dbReference type="SAM" id="Phobius"/>
    </source>
</evidence>
<feature type="transmembrane region" description="Helical" evidence="1">
    <location>
        <begin position="101"/>
        <end position="122"/>
    </location>
</feature>
<feature type="transmembrane region" description="Helical" evidence="1">
    <location>
        <begin position="6"/>
        <end position="26"/>
    </location>
</feature>
<evidence type="ECO:0000313" key="2">
    <source>
        <dbReference type="EMBL" id="WXL28921.1"/>
    </source>
</evidence>
<dbReference type="Proteomes" id="UP001477443">
    <property type="component" value="Chromosome"/>
</dbReference>
<keyword evidence="3" id="KW-1185">Reference proteome</keyword>
<keyword evidence="1" id="KW-0472">Membrane</keyword>
<evidence type="ECO:0008006" key="4">
    <source>
        <dbReference type="Google" id="ProtNLM"/>
    </source>
</evidence>
<proteinExistence type="predicted"/>
<sequence>MNQLTLSMFLLFSIILVIVNIILGLLTGEGRHAIYKANIASKYFIKNKYAVKSLVFEILNDSLKFYFRAILSATIIALILFGASVYFTYSSYHISHTENNFFAYWIIFNVVSGIEMIAWLTYSILCKKGMKRASNWEKLNDTFEFYTPNPVEKTGPDIFKTEHTFVVYKPTKLLFKHIKWKFTNSNLVKDFTGVKIPNPNILYYWTVQDYDNLKIDYSLNITYDQVLAQYDKLIEMIKK</sequence>
<gene>
    <name evidence="2" type="ORF">WG617_02775</name>
</gene>
<organism evidence="2 3">
    <name type="scientific">Mycoplasmopsis felifaucium</name>
    <dbReference type="NCBI Taxonomy" id="35768"/>
    <lineage>
        <taxon>Bacteria</taxon>
        <taxon>Bacillati</taxon>
        <taxon>Mycoplasmatota</taxon>
        <taxon>Mycoplasmoidales</taxon>
        <taxon>Metamycoplasmataceae</taxon>
        <taxon>Mycoplasmopsis</taxon>
    </lineage>
</organism>
<protein>
    <recommendedName>
        <fullName evidence="4">DUF5673 domain-containing protein</fullName>
    </recommendedName>
</protein>
<keyword evidence="1" id="KW-1133">Transmembrane helix</keyword>
<keyword evidence="1" id="KW-0812">Transmembrane</keyword>
<feature type="transmembrane region" description="Helical" evidence="1">
    <location>
        <begin position="65"/>
        <end position="89"/>
    </location>
</feature>
<reference evidence="2" key="1">
    <citation type="submission" date="2024-03" db="EMBL/GenBank/DDBJ databases">
        <title>Complete genome sequence of Mycoplasma felifaucium Z921 isolated from the trachea of a cheetah.</title>
        <authorList>
            <person name="Spergser J."/>
        </authorList>
    </citation>
    <scope>NUCLEOTIDE SEQUENCE [LARGE SCALE GENOMIC DNA]</scope>
    <source>
        <strain evidence="2">Z921</strain>
    </source>
</reference>